<dbReference type="Proteomes" id="UP000307173">
    <property type="component" value="Unassembled WGS sequence"/>
</dbReference>
<comment type="caution">
    <text evidence="1">The sequence shown here is derived from an EMBL/GenBank/DDBJ whole genome shotgun (WGS) entry which is preliminary data.</text>
</comment>
<dbReference type="EMBL" id="SELW01000200">
    <property type="protein sequence ID" value="TID30104.1"/>
    <property type="molecule type" value="Genomic_DNA"/>
</dbReference>
<reference evidence="1 2" key="1">
    <citation type="journal article" date="2019" name="Front. Genet.">
        <title>Whole-Genome Sequencing of the Opportunistic Yeast Pathogen Candida inconspicua Uncovers Its Hybrid Origin.</title>
        <authorList>
            <person name="Mixao V."/>
            <person name="Hansen A.P."/>
            <person name="Saus E."/>
            <person name="Boekhout T."/>
            <person name="Lass-Florl C."/>
            <person name="Gabaldon T."/>
        </authorList>
    </citation>
    <scope>NUCLEOTIDE SEQUENCE [LARGE SCALE GENOMIC DNA]</scope>
    <source>
        <strain evidence="1 2">CBS 180</strain>
    </source>
</reference>
<name>A0A4T0X5L7_9ASCO</name>
<dbReference type="OrthoDB" id="3997508at2759"/>
<evidence type="ECO:0000313" key="1">
    <source>
        <dbReference type="EMBL" id="TID30104.1"/>
    </source>
</evidence>
<proteinExistence type="predicted"/>
<keyword evidence="2" id="KW-1185">Reference proteome</keyword>
<protein>
    <submittedName>
        <fullName evidence="1">Uncharacterized protein</fullName>
    </submittedName>
</protein>
<accession>A0A4T0X5L7</accession>
<sequence length="64" mass="7754">PKAVSSWNIADERYSPHAEEYIRRALLTLRQAQDNIVEAQRVQEHHYNLKRREHHYRCGDWVLV</sequence>
<evidence type="ECO:0000313" key="2">
    <source>
        <dbReference type="Proteomes" id="UP000307173"/>
    </source>
</evidence>
<gene>
    <name evidence="1" type="ORF">CANINC_001312</name>
</gene>
<dbReference type="AlphaFoldDB" id="A0A4T0X5L7"/>
<feature type="non-terminal residue" evidence="1">
    <location>
        <position position="1"/>
    </location>
</feature>
<feature type="non-terminal residue" evidence="1">
    <location>
        <position position="64"/>
    </location>
</feature>
<organism evidence="1 2">
    <name type="scientific">Pichia inconspicua</name>
    <dbReference type="NCBI Taxonomy" id="52247"/>
    <lineage>
        <taxon>Eukaryota</taxon>
        <taxon>Fungi</taxon>
        <taxon>Dikarya</taxon>
        <taxon>Ascomycota</taxon>
        <taxon>Saccharomycotina</taxon>
        <taxon>Pichiomycetes</taxon>
        <taxon>Pichiales</taxon>
        <taxon>Pichiaceae</taxon>
        <taxon>Pichia</taxon>
    </lineage>
</organism>